<protein>
    <submittedName>
        <fullName evidence="6">Succinylglutamate desuccinylase/aspartoacylase family protein</fullName>
    </submittedName>
</protein>
<evidence type="ECO:0000256" key="1">
    <source>
        <dbReference type="ARBA" id="ARBA00001947"/>
    </source>
</evidence>
<dbReference type="RefSeq" id="WP_265789591.1">
    <property type="nucleotide sequence ID" value="NZ_BAABRS010000002.1"/>
</dbReference>
<keyword evidence="4" id="KW-0862">Zinc</keyword>
<dbReference type="SUPFAM" id="SSF53187">
    <property type="entry name" value="Zn-dependent exopeptidases"/>
    <property type="match status" value="1"/>
</dbReference>
<keyword evidence="3" id="KW-0378">Hydrolase</keyword>
<dbReference type="InterPro" id="IPR055438">
    <property type="entry name" value="AstE_AspA_cat"/>
</dbReference>
<comment type="cofactor">
    <cofactor evidence="1">
        <name>Zn(2+)</name>
        <dbReference type="ChEBI" id="CHEBI:29105"/>
    </cofactor>
</comment>
<reference evidence="6 7" key="1">
    <citation type="submission" date="2021-11" db="EMBL/GenBank/DDBJ databases">
        <title>Aliifidinibius sp. nov., a new bacterium isolated from saline soil.</title>
        <authorList>
            <person name="Galisteo C."/>
            <person name="De La Haba R."/>
            <person name="Sanchez-Porro C."/>
            <person name="Ventosa A."/>
        </authorList>
    </citation>
    <scope>NUCLEOTIDE SEQUENCE [LARGE SCALE GENOMIC DNA]</scope>
    <source>
        <strain evidence="6 7">KACC 190600</strain>
    </source>
</reference>
<dbReference type="EMBL" id="JAJNDC010000002">
    <property type="protein sequence ID" value="MCW9713107.1"/>
    <property type="molecule type" value="Genomic_DNA"/>
</dbReference>
<dbReference type="PANTHER" id="PTHR15162:SF7">
    <property type="entry name" value="SUCCINYLGLUTAMATE DESUCCINYLASE"/>
    <property type="match status" value="1"/>
</dbReference>
<keyword evidence="7" id="KW-1185">Reference proteome</keyword>
<dbReference type="PANTHER" id="PTHR15162">
    <property type="entry name" value="ASPARTOACYLASE"/>
    <property type="match status" value="1"/>
</dbReference>
<proteinExistence type="predicted"/>
<sequence length="317" mass="36191">MNKTATTEDNIQIASKRIIGSLEGPKKGPLVILLTGMHGNETAGVEAVSSILELLEQRKEEFRGRLLGIRANLQALQHGVRYVDEDMNRIWFTSIIEDIRSKPEHHLRSSERVEVKRLLRILDRLQENSSEKVILADVHTFSAEGAMFTIPGKVNEHRELLSQIYAPMVFGIGESLRGTALKYYQKRGILSFALEGGQHTNQLTQYNITASLFLLLQALGCIKSEHYPEIAKFREHLQSHTRQLPAQTELVYQHMIEDGDEFKMRPGYSNFQKVKEGEWLASDRRGKIEARCDGYILMPLYQEQGNDGFFIIKEHEA</sequence>
<evidence type="ECO:0000313" key="7">
    <source>
        <dbReference type="Proteomes" id="UP001207337"/>
    </source>
</evidence>
<evidence type="ECO:0000256" key="2">
    <source>
        <dbReference type="ARBA" id="ARBA00022723"/>
    </source>
</evidence>
<evidence type="ECO:0000256" key="4">
    <source>
        <dbReference type="ARBA" id="ARBA00022833"/>
    </source>
</evidence>
<accession>A0ABT3PZ14</accession>
<evidence type="ECO:0000313" key="6">
    <source>
        <dbReference type="EMBL" id="MCW9713107.1"/>
    </source>
</evidence>
<feature type="domain" description="Succinylglutamate desuccinylase/Aspartoacylase catalytic" evidence="5">
    <location>
        <begin position="28"/>
        <end position="206"/>
    </location>
</feature>
<dbReference type="Proteomes" id="UP001207337">
    <property type="component" value="Unassembled WGS sequence"/>
</dbReference>
<evidence type="ECO:0000256" key="3">
    <source>
        <dbReference type="ARBA" id="ARBA00022801"/>
    </source>
</evidence>
<dbReference type="InterPro" id="IPR050178">
    <property type="entry name" value="AspA/AstE_fam"/>
</dbReference>
<comment type="caution">
    <text evidence="6">The sequence shown here is derived from an EMBL/GenBank/DDBJ whole genome shotgun (WGS) entry which is preliminary data.</text>
</comment>
<name>A0ABT3PZ14_9BACT</name>
<dbReference type="Gene3D" id="3.40.630.10">
    <property type="entry name" value="Zn peptidases"/>
    <property type="match status" value="1"/>
</dbReference>
<evidence type="ECO:0000259" key="5">
    <source>
        <dbReference type="Pfam" id="PF24827"/>
    </source>
</evidence>
<gene>
    <name evidence="6" type="ORF">LQ318_09345</name>
</gene>
<keyword evidence="2" id="KW-0479">Metal-binding</keyword>
<dbReference type="Pfam" id="PF24827">
    <property type="entry name" value="AstE_AspA_cat"/>
    <property type="match status" value="1"/>
</dbReference>
<organism evidence="6 7">
    <name type="scientific">Fodinibius salicampi</name>
    <dbReference type="NCBI Taxonomy" id="1920655"/>
    <lineage>
        <taxon>Bacteria</taxon>
        <taxon>Pseudomonadati</taxon>
        <taxon>Balneolota</taxon>
        <taxon>Balneolia</taxon>
        <taxon>Balneolales</taxon>
        <taxon>Balneolaceae</taxon>
        <taxon>Fodinibius</taxon>
    </lineage>
</organism>